<proteinExistence type="predicted"/>
<dbReference type="Pfam" id="PF07956">
    <property type="entry name" value="DUF1690"/>
    <property type="match status" value="1"/>
</dbReference>
<feature type="compositionally biased region" description="Basic and acidic residues" evidence="1">
    <location>
        <begin position="50"/>
        <end position="72"/>
    </location>
</feature>
<dbReference type="EMBL" id="JAVHJO010000011">
    <property type="protein sequence ID" value="KAK6533249.1"/>
    <property type="molecule type" value="Genomic_DNA"/>
</dbReference>
<accession>A0AAV9X1C4</accession>
<reference evidence="2 3" key="1">
    <citation type="submission" date="2019-10" db="EMBL/GenBank/DDBJ databases">
        <authorList>
            <person name="Palmer J.M."/>
        </authorList>
    </citation>
    <scope>NUCLEOTIDE SEQUENCE [LARGE SCALE GENOMIC DNA]</scope>
    <source>
        <strain evidence="2 3">TWF694</strain>
    </source>
</reference>
<feature type="compositionally biased region" description="Basic and acidic residues" evidence="1">
    <location>
        <begin position="33"/>
        <end position="43"/>
    </location>
</feature>
<dbReference type="Proteomes" id="UP001365542">
    <property type="component" value="Unassembled WGS sequence"/>
</dbReference>
<dbReference type="InterPro" id="IPR012471">
    <property type="entry name" value="DUF1690"/>
</dbReference>
<comment type="caution">
    <text evidence="2">The sequence shown here is derived from an EMBL/GenBank/DDBJ whole genome shotgun (WGS) entry which is preliminary data.</text>
</comment>
<dbReference type="AlphaFoldDB" id="A0AAV9X1C4"/>
<name>A0AAV9X1C4_9PEZI</name>
<feature type="compositionally biased region" description="Polar residues" evidence="1">
    <location>
        <begin position="1"/>
        <end position="18"/>
    </location>
</feature>
<evidence type="ECO:0008006" key="4">
    <source>
        <dbReference type="Google" id="ProtNLM"/>
    </source>
</evidence>
<evidence type="ECO:0000256" key="1">
    <source>
        <dbReference type="SAM" id="MobiDB-lite"/>
    </source>
</evidence>
<feature type="region of interest" description="Disordered" evidence="1">
    <location>
        <begin position="1"/>
        <end position="72"/>
    </location>
</feature>
<evidence type="ECO:0000313" key="2">
    <source>
        <dbReference type="EMBL" id="KAK6533249.1"/>
    </source>
</evidence>
<sequence>MGSHQSSLGGQHVFQSGQGQVGYNLMDSLQKNSESDSTRERSKNLTIQKKVTEELERLQGKEDGNSRAAEEQISKDLGGEYALNRNTVARSIYTLSHKLHNQSAPPEHLENIKKAETAIVRCLRLNDRRPLDCWKEVEEFKQEVARLENDFVHKIVGNA</sequence>
<protein>
    <recommendedName>
        <fullName evidence="4">DUF1690-domain-containing protein</fullName>
    </recommendedName>
</protein>
<gene>
    <name evidence="2" type="ORF">TWF694_002203</name>
</gene>
<organism evidence="2 3">
    <name type="scientific">Orbilia ellipsospora</name>
    <dbReference type="NCBI Taxonomy" id="2528407"/>
    <lineage>
        <taxon>Eukaryota</taxon>
        <taxon>Fungi</taxon>
        <taxon>Dikarya</taxon>
        <taxon>Ascomycota</taxon>
        <taxon>Pezizomycotina</taxon>
        <taxon>Orbiliomycetes</taxon>
        <taxon>Orbiliales</taxon>
        <taxon>Orbiliaceae</taxon>
        <taxon>Orbilia</taxon>
    </lineage>
</organism>
<evidence type="ECO:0000313" key="3">
    <source>
        <dbReference type="Proteomes" id="UP001365542"/>
    </source>
</evidence>
<keyword evidence="3" id="KW-1185">Reference proteome</keyword>